<reference evidence="2 3" key="1">
    <citation type="submission" date="2024-10" db="EMBL/GenBank/DDBJ databases">
        <title>The Natural Products Discovery Center: Release of the First 8490 Sequenced Strains for Exploring Actinobacteria Biosynthetic Diversity.</title>
        <authorList>
            <person name="Kalkreuter E."/>
            <person name="Kautsar S.A."/>
            <person name="Yang D."/>
            <person name="Bader C.D."/>
            <person name="Teijaro C.N."/>
            <person name="Fluegel L."/>
            <person name="Davis C.M."/>
            <person name="Simpson J.R."/>
            <person name="Lauterbach L."/>
            <person name="Steele A.D."/>
            <person name="Gui C."/>
            <person name="Meng S."/>
            <person name="Li G."/>
            <person name="Viehrig K."/>
            <person name="Ye F."/>
            <person name="Su P."/>
            <person name="Kiefer A.F."/>
            <person name="Nichols A."/>
            <person name="Cepeda A.J."/>
            <person name="Yan W."/>
            <person name="Fan B."/>
            <person name="Jiang Y."/>
            <person name="Adhikari A."/>
            <person name="Zheng C.-J."/>
            <person name="Schuster L."/>
            <person name="Cowan T.M."/>
            <person name="Smanski M.J."/>
            <person name="Chevrette M.G."/>
            <person name="De Carvalho L.P.S."/>
            <person name="Shen B."/>
        </authorList>
    </citation>
    <scope>NUCLEOTIDE SEQUENCE [LARGE SCALE GENOMIC DNA]</scope>
    <source>
        <strain evidence="2 3">NPDC004550</strain>
    </source>
</reference>
<protein>
    <recommendedName>
        <fullName evidence="4">LemA family</fullName>
    </recommendedName>
</protein>
<gene>
    <name evidence="2" type="ORF">ACFYTH_31200</name>
</gene>
<sequence>MSGLSDFLTHSNAAPWWGATTLGIAGTVWGGVFLERVKNRNLIASEVRKAQRDQEAQTRQEVQELGSKLLADAAMLQLKAAEWLAHQGANLMRKLENAIEANPPRSVEEAQALLTSLTPPAPVSTATMEGLLPAVSDLSGIFQLILVTYSEIAVRLPHELVELAKPLVESACKLATPSIGREDQMAPIHEEYSAATFAFANGMRAYLKEFEPLLRPVALSPSEPTEPAAGS</sequence>
<feature type="transmembrane region" description="Helical" evidence="1">
    <location>
        <begin position="14"/>
        <end position="34"/>
    </location>
</feature>
<accession>A0ABW6NSA8</accession>
<dbReference type="RefSeq" id="WP_387255185.1">
    <property type="nucleotide sequence ID" value="NZ_JBIALX010000019.1"/>
</dbReference>
<evidence type="ECO:0000313" key="2">
    <source>
        <dbReference type="EMBL" id="MFF0457849.1"/>
    </source>
</evidence>
<keyword evidence="1" id="KW-0472">Membrane</keyword>
<name>A0ABW6NSA8_9NOCA</name>
<evidence type="ECO:0000313" key="3">
    <source>
        <dbReference type="Proteomes" id="UP001601521"/>
    </source>
</evidence>
<evidence type="ECO:0000256" key="1">
    <source>
        <dbReference type="SAM" id="Phobius"/>
    </source>
</evidence>
<dbReference type="EMBL" id="JBIALX010000019">
    <property type="protein sequence ID" value="MFF0457849.1"/>
    <property type="molecule type" value="Genomic_DNA"/>
</dbReference>
<keyword evidence="1" id="KW-1133">Transmembrane helix</keyword>
<keyword evidence="3" id="KW-1185">Reference proteome</keyword>
<dbReference type="Proteomes" id="UP001601521">
    <property type="component" value="Unassembled WGS sequence"/>
</dbReference>
<proteinExistence type="predicted"/>
<organism evidence="2 3">
    <name type="scientific">Nocardia africana</name>
    <dbReference type="NCBI Taxonomy" id="134964"/>
    <lineage>
        <taxon>Bacteria</taxon>
        <taxon>Bacillati</taxon>
        <taxon>Actinomycetota</taxon>
        <taxon>Actinomycetes</taxon>
        <taxon>Mycobacteriales</taxon>
        <taxon>Nocardiaceae</taxon>
        <taxon>Nocardia</taxon>
    </lineage>
</organism>
<comment type="caution">
    <text evidence="2">The sequence shown here is derived from an EMBL/GenBank/DDBJ whole genome shotgun (WGS) entry which is preliminary data.</text>
</comment>
<keyword evidence="1" id="KW-0812">Transmembrane</keyword>
<evidence type="ECO:0008006" key="4">
    <source>
        <dbReference type="Google" id="ProtNLM"/>
    </source>
</evidence>